<keyword evidence="2" id="KW-1185">Reference proteome</keyword>
<dbReference type="InterPro" id="IPR001496">
    <property type="entry name" value="SOCS_box"/>
</dbReference>
<accession>A0A8J1XLJ3</accession>
<comment type="caution">
    <text evidence="1">The sequence shown here is derived from an EMBL/GenBank/DDBJ whole genome shotgun (WGS) entry which is preliminary data.</text>
</comment>
<protein>
    <submittedName>
        <fullName evidence="1">Uncharacterized protein</fullName>
    </submittedName>
</protein>
<reference evidence="1" key="1">
    <citation type="submission" date="2022-03" db="EMBL/GenBank/DDBJ databases">
        <authorList>
            <person name="Martin C."/>
        </authorList>
    </citation>
    <scope>NUCLEOTIDE SEQUENCE</scope>
</reference>
<dbReference type="Pfam" id="PF07525">
    <property type="entry name" value="SOCS_box"/>
    <property type="match status" value="1"/>
</dbReference>
<dbReference type="AlphaFoldDB" id="A0A8J1XLJ3"/>
<organism evidence="1 2">
    <name type="scientific">Owenia fusiformis</name>
    <name type="common">Polychaete worm</name>
    <dbReference type="NCBI Taxonomy" id="6347"/>
    <lineage>
        <taxon>Eukaryota</taxon>
        <taxon>Metazoa</taxon>
        <taxon>Spiralia</taxon>
        <taxon>Lophotrochozoa</taxon>
        <taxon>Annelida</taxon>
        <taxon>Polychaeta</taxon>
        <taxon>Sedentaria</taxon>
        <taxon>Canalipalpata</taxon>
        <taxon>Sabellida</taxon>
        <taxon>Oweniida</taxon>
        <taxon>Oweniidae</taxon>
        <taxon>Owenia</taxon>
    </lineage>
</organism>
<evidence type="ECO:0000313" key="2">
    <source>
        <dbReference type="Proteomes" id="UP000749559"/>
    </source>
</evidence>
<evidence type="ECO:0000313" key="1">
    <source>
        <dbReference type="EMBL" id="CAH1776894.1"/>
    </source>
</evidence>
<sequence>FSSEFLGFLILLISSRQYCKTLELINNEFDLKYQANSQYDSIVAMLNALRQTPRSLLQMTKLKVWECVGRNKHNLIKLEEIPTRLKESVLAMFKFKYLDELR</sequence>
<gene>
    <name evidence="1" type="ORF">OFUS_LOCUS4023</name>
</gene>
<dbReference type="EMBL" id="CAIIXF020000002">
    <property type="protein sequence ID" value="CAH1776894.1"/>
    <property type="molecule type" value="Genomic_DNA"/>
</dbReference>
<proteinExistence type="predicted"/>
<feature type="non-terminal residue" evidence="1">
    <location>
        <position position="1"/>
    </location>
</feature>
<name>A0A8J1XLJ3_OWEFU</name>
<dbReference type="Proteomes" id="UP000749559">
    <property type="component" value="Unassembled WGS sequence"/>
</dbReference>